<dbReference type="AlphaFoldDB" id="A0AB34KQJ8"/>
<evidence type="ECO:0000259" key="7">
    <source>
        <dbReference type="PROSITE" id="PS50850"/>
    </source>
</evidence>
<evidence type="ECO:0000256" key="6">
    <source>
        <dbReference type="SAM" id="Phobius"/>
    </source>
</evidence>
<protein>
    <recommendedName>
        <fullName evidence="7">Major facilitator superfamily (MFS) profile domain-containing protein</fullName>
    </recommendedName>
</protein>
<dbReference type="GO" id="GO:0022857">
    <property type="term" value="F:transmembrane transporter activity"/>
    <property type="evidence" value="ECO:0007669"/>
    <property type="project" value="InterPro"/>
</dbReference>
<accession>A0AB34KQJ8</accession>
<dbReference type="EMBL" id="JAAQHG020000016">
    <property type="protein sequence ID" value="KAL1586042.1"/>
    <property type="molecule type" value="Genomic_DNA"/>
</dbReference>
<keyword evidence="3 6" id="KW-0812">Transmembrane</keyword>
<feature type="transmembrane region" description="Helical" evidence="6">
    <location>
        <begin position="88"/>
        <end position="106"/>
    </location>
</feature>
<dbReference type="InterPro" id="IPR011701">
    <property type="entry name" value="MFS"/>
</dbReference>
<evidence type="ECO:0000256" key="1">
    <source>
        <dbReference type="ARBA" id="ARBA00004141"/>
    </source>
</evidence>
<dbReference type="Proteomes" id="UP000803884">
    <property type="component" value="Unassembled WGS sequence"/>
</dbReference>
<proteinExistence type="predicted"/>
<evidence type="ECO:0000313" key="8">
    <source>
        <dbReference type="EMBL" id="KAL1586042.1"/>
    </source>
</evidence>
<dbReference type="PROSITE" id="PS50850">
    <property type="entry name" value="MFS"/>
    <property type="match status" value="1"/>
</dbReference>
<feature type="domain" description="Major facilitator superfamily (MFS) profile" evidence="7">
    <location>
        <begin position="51"/>
        <end position="226"/>
    </location>
</feature>
<dbReference type="GeneID" id="96006244"/>
<keyword evidence="9" id="KW-1185">Reference proteome</keyword>
<feature type="transmembrane region" description="Helical" evidence="6">
    <location>
        <begin position="146"/>
        <end position="167"/>
    </location>
</feature>
<dbReference type="RefSeq" id="XP_069229147.1">
    <property type="nucleotide sequence ID" value="XM_069373406.1"/>
</dbReference>
<feature type="transmembrane region" description="Helical" evidence="6">
    <location>
        <begin position="118"/>
        <end position="140"/>
    </location>
</feature>
<comment type="subcellular location">
    <subcellularLocation>
        <location evidence="1">Membrane</location>
        <topology evidence="1">Multi-pass membrane protein</topology>
    </subcellularLocation>
</comment>
<evidence type="ECO:0000256" key="5">
    <source>
        <dbReference type="ARBA" id="ARBA00023136"/>
    </source>
</evidence>
<dbReference type="Pfam" id="PF07690">
    <property type="entry name" value="MFS_1"/>
    <property type="match status" value="1"/>
</dbReference>
<sequence>MAAPTPEKLELEMSVHLENGDDDQNERVEQAEQEARKRLETKLRHKFDARVLPIGIVVYLMAQIDRSNMSNAAVLGIKDDLDLTGNRFNIALTIFFVAYIAFEIPANMMCKRFGPRIWIAFITFGFGVTTTCMSLCKSYSTLLLCRFLLGLFESGVQPGLMFAYAQFYRRHELGSRWGIKAAGGSVAGAFGGLLGSGLGNIPQYGIFTNGDGFSSLRDWSPSWLVE</sequence>
<evidence type="ECO:0000313" key="9">
    <source>
        <dbReference type="Proteomes" id="UP000803884"/>
    </source>
</evidence>
<evidence type="ECO:0000256" key="3">
    <source>
        <dbReference type="ARBA" id="ARBA00022692"/>
    </source>
</evidence>
<dbReference type="SUPFAM" id="SSF103473">
    <property type="entry name" value="MFS general substrate transporter"/>
    <property type="match status" value="1"/>
</dbReference>
<reference evidence="8 9" key="1">
    <citation type="journal article" date="2020" name="Microbiol. Resour. Announc.">
        <title>Draft Genome Sequence of a Cladosporium Species Isolated from the Mesophotic Ascidian Didemnum maculosum.</title>
        <authorList>
            <person name="Gioti A."/>
            <person name="Siaperas R."/>
            <person name="Nikolaivits E."/>
            <person name="Le Goff G."/>
            <person name="Ouazzani J."/>
            <person name="Kotoulas G."/>
            <person name="Topakas E."/>
        </authorList>
    </citation>
    <scope>NUCLEOTIDE SEQUENCE [LARGE SCALE GENOMIC DNA]</scope>
    <source>
        <strain evidence="8 9">TM138-S3</strain>
    </source>
</reference>
<dbReference type="InterPro" id="IPR036259">
    <property type="entry name" value="MFS_trans_sf"/>
</dbReference>
<dbReference type="PANTHER" id="PTHR43791">
    <property type="entry name" value="PERMEASE-RELATED"/>
    <property type="match status" value="1"/>
</dbReference>
<organism evidence="8 9">
    <name type="scientific">Cladosporium halotolerans</name>
    <dbReference type="NCBI Taxonomy" id="1052096"/>
    <lineage>
        <taxon>Eukaryota</taxon>
        <taxon>Fungi</taxon>
        <taxon>Dikarya</taxon>
        <taxon>Ascomycota</taxon>
        <taxon>Pezizomycotina</taxon>
        <taxon>Dothideomycetes</taxon>
        <taxon>Dothideomycetidae</taxon>
        <taxon>Cladosporiales</taxon>
        <taxon>Cladosporiaceae</taxon>
        <taxon>Cladosporium</taxon>
    </lineage>
</organism>
<keyword evidence="4 6" id="KW-1133">Transmembrane helix</keyword>
<dbReference type="InterPro" id="IPR020846">
    <property type="entry name" value="MFS_dom"/>
</dbReference>
<dbReference type="GO" id="GO:0016020">
    <property type="term" value="C:membrane"/>
    <property type="evidence" value="ECO:0007669"/>
    <property type="project" value="UniProtKB-SubCell"/>
</dbReference>
<dbReference type="Gene3D" id="1.20.1250.20">
    <property type="entry name" value="MFS general substrate transporter like domains"/>
    <property type="match status" value="1"/>
</dbReference>
<evidence type="ECO:0000256" key="2">
    <source>
        <dbReference type="ARBA" id="ARBA00022448"/>
    </source>
</evidence>
<dbReference type="PANTHER" id="PTHR43791:SF36">
    <property type="entry name" value="TRANSPORTER, PUTATIVE (AFU_ORTHOLOGUE AFUA_6G08340)-RELATED"/>
    <property type="match status" value="1"/>
</dbReference>
<evidence type="ECO:0000256" key="4">
    <source>
        <dbReference type="ARBA" id="ARBA00022989"/>
    </source>
</evidence>
<name>A0AB34KQJ8_9PEZI</name>
<keyword evidence="2" id="KW-0813">Transport</keyword>
<keyword evidence="5 6" id="KW-0472">Membrane</keyword>
<comment type="caution">
    <text evidence="8">The sequence shown here is derived from an EMBL/GenBank/DDBJ whole genome shotgun (WGS) entry which is preliminary data.</text>
</comment>
<gene>
    <name evidence="8" type="ORF">WHR41_04800</name>
</gene>